<keyword evidence="2" id="KW-1185">Reference proteome</keyword>
<organism evidence="1 2">
    <name type="scientific">Enterobacter vonholyi</name>
    <dbReference type="NCBI Taxonomy" id="2797505"/>
    <lineage>
        <taxon>Bacteria</taxon>
        <taxon>Pseudomonadati</taxon>
        <taxon>Pseudomonadota</taxon>
        <taxon>Gammaproteobacteria</taxon>
        <taxon>Enterobacterales</taxon>
        <taxon>Enterobacteriaceae</taxon>
        <taxon>Enterobacter</taxon>
    </lineage>
</organism>
<dbReference type="RefSeq" id="WP_325848992.1">
    <property type="nucleotide sequence ID" value="NZ_JALLMC010000014.1"/>
</dbReference>
<dbReference type="InterPro" id="IPR009731">
    <property type="entry name" value="P-like"/>
</dbReference>
<gene>
    <name evidence="1" type="ORF">MXM28_22910</name>
</gene>
<dbReference type="Pfam" id="PF06992">
    <property type="entry name" value="Phage_lambda_P"/>
    <property type="match status" value="1"/>
</dbReference>
<reference evidence="1 2" key="1">
    <citation type="submission" date="2022-04" db="EMBL/GenBank/DDBJ databases">
        <title>Whole genome surviellance of AMR bacteria from Assam, India: One Health Study.</title>
        <authorList>
            <person name="Mendem S.K."/>
            <person name="Rakshit O."/>
            <person name="Murugesan D."/>
            <person name="Shome R."/>
            <person name="Raisen C."/>
            <person name="Holmes M.A."/>
            <person name="Saikia K."/>
            <person name="Shome B.R."/>
        </authorList>
    </citation>
    <scope>NUCLEOTIDE SEQUENCE [LARGE SCALE GENOMIC DNA]</scope>
    <source>
        <strain evidence="1 2">MGG-11lp</strain>
    </source>
</reference>
<evidence type="ECO:0000313" key="1">
    <source>
        <dbReference type="EMBL" id="MEB6412518.1"/>
    </source>
</evidence>
<proteinExistence type="predicted"/>
<evidence type="ECO:0000313" key="2">
    <source>
        <dbReference type="Proteomes" id="UP001306510"/>
    </source>
</evidence>
<protein>
    <submittedName>
        <fullName evidence="1">Replication protein P</fullName>
    </submittedName>
</protein>
<dbReference type="EMBL" id="JALLMC010000014">
    <property type="protein sequence ID" value="MEB6412518.1"/>
    <property type="molecule type" value="Genomic_DNA"/>
</dbReference>
<accession>A0ABU6E8G5</accession>
<comment type="caution">
    <text evidence="1">The sequence shown here is derived from an EMBL/GenBank/DDBJ whole genome shotgun (WGS) entry which is preliminary data.</text>
</comment>
<dbReference type="Proteomes" id="UP001306510">
    <property type="component" value="Unassembled WGS sequence"/>
</dbReference>
<name>A0ABU6E8G5_9ENTR</name>
<sequence>MKSLSEQLMNCDRENFRRIANGMPEAPAERPQVEQTAEIFNALFSALRAAFPASVHSFNDQAEFNELRRQWVLAFRENGITTMEQVSAGLRVARRQEKPFLPSPGQFVAWCKEEVCLLGITVDEVMAEYWKWRRLVFRYPTSEQYPWPAPVLYHICIELRRQSTDRQMTEKELHQAAAKCLADWEKRISEGKPIPPVRRAIAPPAKASGPTPAEMLKAQYEQRKSAGFI</sequence>